<dbReference type="RefSeq" id="WP_116174584.1">
    <property type="nucleotide sequence ID" value="NZ_CP144375.1"/>
</dbReference>
<dbReference type="InterPro" id="IPR001387">
    <property type="entry name" value="Cro/C1-type_HTH"/>
</dbReference>
<dbReference type="SUPFAM" id="SSF47413">
    <property type="entry name" value="lambda repressor-like DNA-binding domains"/>
    <property type="match status" value="1"/>
</dbReference>
<dbReference type="AlphaFoldDB" id="A0A3E0HUF8"/>
<accession>A0A3E0HUF8</accession>
<name>A0A3E0HUF8_9PSEU</name>
<dbReference type="Pfam" id="PF13560">
    <property type="entry name" value="HTH_31"/>
    <property type="match status" value="1"/>
</dbReference>
<proteinExistence type="predicted"/>
<protein>
    <submittedName>
        <fullName evidence="2">Helix-turn-helix protein</fullName>
    </submittedName>
</protein>
<evidence type="ECO:0000313" key="3">
    <source>
        <dbReference type="Proteomes" id="UP000256269"/>
    </source>
</evidence>
<dbReference type="Pfam" id="PF19054">
    <property type="entry name" value="DUF5753"/>
    <property type="match status" value="1"/>
</dbReference>
<evidence type="ECO:0000259" key="1">
    <source>
        <dbReference type="Pfam" id="PF19054"/>
    </source>
</evidence>
<dbReference type="Gene3D" id="1.10.260.40">
    <property type="entry name" value="lambda repressor-like DNA-binding domains"/>
    <property type="match status" value="1"/>
</dbReference>
<dbReference type="GO" id="GO:0003677">
    <property type="term" value="F:DNA binding"/>
    <property type="evidence" value="ECO:0007669"/>
    <property type="project" value="InterPro"/>
</dbReference>
<reference evidence="2 3" key="1">
    <citation type="submission" date="2018-08" db="EMBL/GenBank/DDBJ databases">
        <title>Genomic Encyclopedia of Archaeal and Bacterial Type Strains, Phase II (KMG-II): from individual species to whole genera.</title>
        <authorList>
            <person name="Goeker M."/>
        </authorList>
    </citation>
    <scope>NUCLEOTIDE SEQUENCE [LARGE SCALE GENOMIC DNA]</scope>
    <source>
        <strain evidence="2 3">DSM 45791</strain>
    </source>
</reference>
<organism evidence="2 3">
    <name type="scientific">Kutzneria buriramensis</name>
    <dbReference type="NCBI Taxonomy" id="1045776"/>
    <lineage>
        <taxon>Bacteria</taxon>
        <taxon>Bacillati</taxon>
        <taxon>Actinomycetota</taxon>
        <taxon>Actinomycetes</taxon>
        <taxon>Pseudonocardiales</taxon>
        <taxon>Pseudonocardiaceae</taxon>
        <taxon>Kutzneria</taxon>
    </lineage>
</organism>
<sequence>MTGFEDRRQDFGRTLRRLREATDMTGVEWAAALGDGWSQSKVSKLELGTQTATEDDVRAWCALAATPDSVAADLMNQARELQSAHVVWRRRLRHGHRDRQAESLATDDEATSIRVVEFGVVPGLVQVFEYAREVFIRHAELLAVARDADESARLRVARQQVLYQPGKRIEILVAEAALRNPIAAPSVMVAQIDRLITVTGLPSVRFGVIPLGVQMPYVPVNGYTIKSTADGETVFVEQYTDEHRITDPAEVGVYHKITDSLWPIAVTGADARDLLMRVAEQYRTL</sequence>
<feature type="domain" description="DUF5753" evidence="1">
    <location>
        <begin position="104"/>
        <end position="276"/>
    </location>
</feature>
<dbReference type="Proteomes" id="UP000256269">
    <property type="component" value="Unassembled WGS sequence"/>
</dbReference>
<dbReference type="CDD" id="cd00093">
    <property type="entry name" value="HTH_XRE"/>
    <property type="match status" value="1"/>
</dbReference>
<evidence type="ECO:0000313" key="2">
    <source>
        <dbReference type="EMBL" id="REH50058.1"/>
    </source>
</evidence>
<keyword evidence="3" id="KW-1185">Reference proteome</keyword>
<dbReference type="EMBL" id="QUNO01000004">
    <property type="protein sequence ID" value="REH50058.1"/>
    <property type="molecule type" value="Genomic_DNA"/>
</dbReference>
<dbReference type="InterPro" id="IPR010982">
    <property type="entry name" value="Lambda_DNA-bd_dom_sf"/>
</dbReference>
<dbReference type="OrthoDB" id="4966777at2"/>
<dbReference type="InterPro" id="IPR043917">
    <property type="entry name" value="DUF5753"/>
</dbReference>
<comment type="caution">
    <text evidence="2">The sequence shown here is derived from an EMBL/GenBank/DDBJ whole genome shotgun (WGS) entry which is preliminary data.</text>
</comment>
<gene>
    <name evidence="2" type="ORF">BCF44_104326</name>
</gene>